<protein>
    <submittedName>
        <fullName evidence="1">Carbonic anhydrase</fullName>
    </submittedName>
</protein>
<dbReference type="Proteomes" id="UP000541352">
    <property type="component" value="Unassembled WGS sequence"/>
</dbReference>
<evidence type="ECO:0000313" key="1">
    <source>
        <dbReference type="EMBL" id="MBB3837461.1"/>
    </source>
</evidence>
<reference evidence="1 2" key="1">
    <citation type="submission" date="2020-08" db="EMBL/GenBank/DDBJ databases">
        <title>Genomic Encyclopedia of Type Strains, Phase IV (KMG-IV): sequencing the most valuable type-strain genomes for metagenomic binning, comparative biology and taxonomic classification.</title>
        <authorList>
            <person name="Goeker M."/>
        </authorList>
    </citation>
    <scope>NUCLEOTIDE SEQUENCE [LARGE SCALE GENOMIC DNA]</scope>
    <source>
        <strain evidence="1 2">DSM 17976</strain>
    </source>
</reference>
<sequence>MNSISSNQLFLVCPFCQMEGFIRRHFGDVFFLTSPASVFDFEDDAYLKEVKKTIHSENIQDIYLVGDVSCRFVRNALIPRKLGYLWCEQFISELCSETDTSISLTEKLLRKQLYELSAERIFGSELKKGELRLHALMTSKAENLISPVYCEFLQRMQLGIEKKANGTRLEHVPSLELIL</sequence>
<evidence type="ECO:0000313" key="2">
    <source>
        <dbReference type="Proteomes" id="UP000541352"/>
    </source>
</evidence>
<organism evidence="1 2">
    <name type="scientific">Runella defluvii</name>
    <dbReference type="NCBI Taxonomy" id="370973"/>
    <lineage>
        <taxon>Bacteria</taxon>
        <taxon>Pseudomonadati</taxon>
        <taxon>Bacteroidota</taxon>
        <taxon>Cytophagia</taxon>
        <taxon>Cytophagales</taxon>
        <taxon>Spirosomataceae</taxon>
        <taxon>Runella</taxon>
    </lineage>
</organism>
<keyword evidence="2" id="KW-1185">Reference proteome</keyword>
<comment type="caution">
    <text evidence="1">The sequence shown here is derived from an EMBL/GenBank/DDBJ whole genome shotgun (WGS) entry which is preliminary data.</text>
</comment>
<dbReference type="AlphaFoldDB" id="A0A7W5ZKJ4"/>
<name>A0A7W5ZKJ4_9BACT</name>
<gene>
    <name evidence="1" type="ORF">FHS57_001455</name>
</gene>
<proteinExistence type="predicted"/>
<dbReference type="RefSeq" id="WP_183972172.1">
    <property type="nucleotide sequence ID" value="NZ_JACIBY010000002.1"/>
</dbReference>
<dbReference type="EMBL" id="JACIBY010000002">
    <property type="protein sequence ID" value="MBB3837461.1"/>
    <property type="molecule type" value="Genomic_DNA"/>
</dbReference>
<accession>A0A7W5ZKJ4</accession>